<dbReference type="Gene3D" id="3.40.50.1820">
    <property type="entry name" value="alpha/beta hydrolase"/>
    <property type="match status" value="2"/>
</dbReference>
<evidence type="ECO:0000256" key="1">
    <source>
        <dbReference type="ARBA" id="ARBA00022801"/>
    </source>
</evidence>
<dbReference type="InterPro" id="IPR029058">
    <property type="entry name" value="AB_hydrolase_fold"/>
</dbReference>
<dbReference type="InterPro" id="IPR050300">
    <property type="entry name" value="GDXG_lipolytic_enzyme"/>
</dbReference>
<organism evidence="2 3">
    <name type="scientific">Hypsizygus marmoreus</name>
    <name type="common">White beech mushroom</name>
    <name type="synonym">Agaricus marmoreus</name>
    <dbReference type="NCBI Taxonomy" id="39966"/>
    <lineage>
        <taxon>Eukaryota</taxon>
        <taxon>Fungi</taxon>
        <taxon>Dikarya</taxon>
        <taxon>Basidiomycota</taxon>
        <taxon>Agaricomycotina</taxon>
        <taxon>Agaricomycetes</taxon>
        <taxon>Agaricomycetidae</taxon>
        <taxon>Agaricales</taxon>
        <taxon>Tricholomatineae</taxon>
        <taxon>Lyophyllaceae</taxon>
        <taxon>Hypsizygus</taxon>
    </lineage>
</organism>
<comment type="caution">
    <text evidence="2">The sequence shown here is derived from an EMBL/GenBank/DDBJ whole genome shotgun (WGS) entry which is preliminary data.</text>
</comment>
<gene>
    <name evidence="2" type="ORF">Hypma_016381</name>
</gene>
<keyword evidence="3" id="KW-1185">Reference proteome</keyword>
<accession>A0A369J1W9</accession>
<reference evidence="2" key="1">
    <citation type="submission" date="2018-04" db="EMBL/GenBank/DDBJ databases">
        <title>Whole genome sequencing of Hypsizygus marmoreus.</title>
        <authorList>
            <person name="Choi I.-G."/>
            <person name="Min B."/>
            <person name="Kim J.-G."/>
            <person name="Kim S."/>
            <person name="Oh Y.-L."/>
            <person name="Kong W.-S."/>
            <person name="Park H."/>
            <person name="Jeong J."/>
            <person name="Song E.-S."/>
        </authorList>
    </citation>
    <scope>NUCLEOTIDE SEQUENCE [LARGE SCALE GENOMIC DNA]</scope>
    <source>
        <strain evidence="2">51987-8</strain>
    </source>
</reference>
<evidence type="ECO:0000313" key="3">
    <source>
        <dbReference type="Proteomes" id="UP000076154"/>
    </source>
</evidence>
<dbReference type="Proteomes" id="UP000076154">
    <property type="component" value="Unassembled WGS sequence"/>
</dbReference>
<dbReference type="GO" id="GO:0016787">
    <property type="term" value="F:hydrolase activity"/>
    <property type="evidence" value="ECO:0007669"/>
    <property type="project" value="UniProtKB-KW"/>
</dbReference>
<dbReference type="AlphaFoldDB" id="A0A369J1W9"/>
<name>A0A369J1W9_HYPMA</name>
<dbReference type="EMBL" id="LUEZ02000096">
    <property type="protein sequence ID" value="RDB14647.1"/>
    <property type="molecule type" value="Genomic_DNA"/>
</dbReference>
<dbReference type="STRING" id="39966.A0A369J1W9"/>
<evidence type="ECO:0000313" key="2">
    <source>
        <dbReference type="EMBL" id="RDB14647.1"/>
    </source>
</evidence>
<dbReference type="OrthoDB" id="19653at2759"/>
<evidence type="ECO:0008006" key="4">
    <source>
        <dbReference type="Google" id="ProtNLM"/>
    </source>
</evidence>
<proteinExistence type="predicted"/>
<protein>
    <recommendedName>
        <fullName evidence="4">Peptidase S9 prolyl oligopeptidase catalytic domain-containing protein</fullName>
    </recommendedName>
</protein>
<dbReference type="PANTHER" id="PTHR48081:SF3">
    <property type="entry name" value="ALPHA_BETA HYDROLASE FOLD-3 DOMAIN-CONTAINING PROTEIN"/>
    <property type="match status" value="1"/>
</dbReference>
<sequence length="351" mass="38446">MPLFLPTTSSYPATGHEIAQDIQDLLKVLIRTRFGECEKSGKDAVGPDKGTHPVTVAFRIDPNAIAVAGSSAGGLCAYLAAMNCVSPKPKAVLSMYGMGGNFFTQHYLSPKTKPFLRGREILDPCKYADYLHTHHIPRLKSSTEPASTPGLSSLLPVSDSPLAYHDNTYHIPGFPANPRMLLSRLYLQLGVFLDYYIGAHENGGLSVTLREALGLDDRIEKAADSSFSVPSNSQEMLDRMRSLVSPQHHKLIPQFNVTEHWPPTMFVHGTDDTAVPIGESRDLGQMLKACGVDVIMHEVEGKEHSFDYEPGAEEMFGEVFDAVGEFLAMHIGCSHETAGRLPHTVSLSNWL</sequence>
<dbReference type="SUPFAM" id="SSF53474">
    <property type="entry name" value="alpha/beta-Hydrolases"/>
    <property type="match status" value="1"/>
</dbReference>
<dbReference type="PANTHER" id="PTHR48081">
    <property type="entry name" value="AB HYDROLASE SUPERFAMILY PROTEIN C4A8.06C"/>
    <property type="match status" value="1"/>
</dbReference>
<keyword evidence="1" id="KW-0378">Hydrolase</keyword>
<dbReference type="InParanoid" id="A0A369J1W9"/>